<dbReference type="AlphaFoldDB" id="A0A0P4RH87"/>
<dbReference type="Proteomes" id="UP000048965">
    <property type="component" value="Unassembled WGS sequence"/>
</dbReference>
<evidence type="ECO:0000313" key="2">
    <source>
        <dbReference type="EMBL" id="GAO12450.1"/>
    </source>
</evidence>
<accession>A0A0P4RH87</accession>
<sequence length="59" mass="6340">MAVFMGGVFLTWWHRAGMTGAEGGDRPRALRGGPVRGDPRGPWRRAGQAEPAGRPVLRG</sequence>
<evidence type="ECO:0000256" key="1">
    <source>
        <dbReference type="SAM" id="MobiDB-lite"/>
    </source>
</evidence>
<comment type="caution">
    <text evidence="2">The sequence shown here is derived from an EMBL/GenBank/DDBJ whole genome shotgun (WGS) entry which is preliminary data.</text>
</comment>
<reference evidence="2 3" key="2">
    <citation type="journal article" date="2015" name="Stand. Genomic Sci.">
        <title>Draft genome sequence of marine-derived Streptomyces sp. TP-A0598, a producer of anti-MRSA antibiotic lydicamycins.</title>
        <authorList>
            <person name="Komaki H."/>
            <person name="Ichikawa N."/>
            <person name="Hosoyama A."/>
            <person name="Fujita N."/>
            <person name="Igarashi Y."/>
        </authorList>
    </citation>
    <scope>NUCLEOTIDE SEQUENCE [LARGE SCALE GENOMIC DNA]</scope>
    <source>
        <strain evidence="2 3">NBRC 110027</strain>
    </source>
</reference>
<organism evidence="2 3">
    <name type="scientific">Streptomyces lydicamycinicus</name>
    <dbReference type="NCBI Taxonomy" id="1546107"/>
    <lineage>
        <taxon>Bacteria</taxon>
        <taxon>Bacillati</taxon>
        <taxon>Actinomycetota</taxon>
        <taxon>Actinomycetes</taxon>
        <taxon>Kitasatosporales</taxon>
        <taxon>Streptomycetaceae</taxon>
        <taxon>Streptomyces</taxon>
    </lineage>
</organism>
<protein>
    <submittedName>
        <fullName evidence="2">Uncharacterized protein</fullName>
    </submittedName>
</protein>
<dbReference type="EMBL" id="BBNO01000011">
    <property type="protein sequence ID" value="GAO12450.1"/>
    <property type="molecule type" value="Genomic_DNA"/>
</dbReference>
<gene>
    <name evidence="2" type="ORF">TPA0598_11_00110</name>
</gene>
<name>A0A0P4RH87_9ACTN</name>
<keyword evidence="3" id="KW-1185">Reference proteome</keyword>
<proteinExistence type="predicted"/>
<feature type="region of interest" description="Disordered" evidence="1">
    <location>
        <begin position="20"/>
        <end position="59"/>
    </location>
</feature>
<evidence type="ECO:0000313" key="3">
    <source>
        <dbReference type="Proteomes" id="UP000048965"/>
    </source>
</evidence>
<reference evidence="3" key="1">
    <citation type="submission" date="2014-09" db="EMBL/GenBank/DDBJ databases">
        <title>Whole genome shotgun sequence of Streptomyces sp. NBRC 110027.</title>
        <authorList>
            <person name="Komaki H."/>
            <person name="Ichikawa N."/>
            <person name="Katano-Makiyama Y."/>
            <person name="Hosoyama A."/>
            <person name="Hashimoto M."/>
            <person name="Uohara A."/>
            <person name="Kitahashi Y."/>
            <person name="Ohji S."/>
            <person name="Kimura A."/>
            <person name="Yamazoe A."/>
            <person name="Igarashi Y."/>
            <person name="Fujita N."/>
        </authorList>
    </citation>
    <scope>NUCLEOTIDE SEQUENCE [LARGE SCALE GENOMIC DNA]</scope>
    <source>
        <strain evidence="3">NBRC 110027</strain>
    </source>
</reference>